<proteinExistence type="predicted"/>
<name>K7AYS8_9ALTE</name>
<dbReference type="KEGG" id="gps:C427_4919"/>
<dbReference type="AlphaFoldDB" id="K7AYS8"/>
<dbReference type="HOGENOM" id="CLU_3155935_0_0_6"/>
<reference evidence="1 2" key="1">
    <citation type="journal article" date="2013" name="Genome Announc.">
        <title>Complete Genome Sequence of Glaciecola psychrophila Strain 170T.</title>
        <authorList>
            <person name="Yin J."/>
            <person name="Chen J."/>
            <person name="Liu G."/>
            <person name="Yu Y."/>
            <person name="Song L."/>
            <person name="Wang X."/>
            <person name="Qu X."/>
        </authorList>
    </citation>
    <scope>NUCLEOTIDE SEQUENCE [LARGE SCALE GENOMIC DNA]</scope>
    <source>
        <strain evidence="1 2">170</strain>
    </source>
</reference>
<keyword evidence="2" id="KW-1185">Reference proteome</keyword>
<accession>K7AYS8</accession>
<evidence type="ECO:0000313" key="2">
    <source>
        <dbReference type="Proteomes" id="UP000011864"/>
    </source>
</evidence>
<gene>
    <name evidence="1" type="ORF">C427_4919</name>
</gene>
<dbReference type="Proteomes" id="UP000011864">
    <property type="component" value="Chromosome"/>
</dbReference>
<dbReference type="PATRIC" id="fig|1129794.4.peg.4904"/>
<evidence type="ECO:0000313" key="1">
    <source>
        <dbReference type="EMBL" id="AGH47018.1"/>
    </source>
</evidence>
<dbReference type="STRING" id="1129794.C427_4919"/>
<protein>
    <submittedName>
        <fullName evidence="1">Uncharacterized protein</fullName>
    </submittedName>
</protein>
<sequence>MTEAQRLALFSLISDMRLLEAVNQVIQSHVFMSTQLFFDPFNTKQHNY</sequence>
<dbReference type="EMBL" id="CP003837">
    <property type="protein sequence ID" value="AGH47018.1"/>
    <property type="molecule type" value="Genomic_DNA"/>
</dbReference>
<organism evidence="1 2">
    <name type="scientific">Paraglaciecola psychrophila 170</name>
    <dbReference type="NCBI Taxonomy" id="1129794"/>
    <lineage>
        <taxon>Bacteria</taxon>
        <taxon>Pseudomonadati</taxon>
        <taxon>Pseudomonadota</taxon>
        <taxon>Gammaproteobacteria</taxon>
        <taxon>Alteromonadales</taxon>
        <taxon>Alteromonadaceae</taxon>
        <taxon>Paraglaciecola</taxon>
    </lineage>
</organism>